<sequence length="220" mass="25047">MLCPSRKHSQLSQERHSQFITSPPHGSNPDSTIPLDMRNSLLTTPVPAFLLSSGSGLPVGKKKSKVGKFVRLTEQVDAIPVKKEFPTGNEFDIVAGPSGYPNIKYPSFDQNDFELTSSENRNIFTLYKKRFIRKKKIFTFYSCELCGEYCSFSSKGFRSHRVTVHKNGVQKERTWDRFGHPFEPPETETPPAPEMNPNELDEQRQLEWALKDSALMYAAK</sequence>
<dbReference type="AlphaFoldDB" id="A0A8X6FG78"/>
<keyword evidence="3" id="KW-1185">Reference proteome</keyword>
<name>A0A8X6FG78_TRICU</name>
<feature type="region of interest" description="Disordered" evidence="1">
    <location>
        <begin position="1"/>
        <end position="37"/>
    </location>
</feature>
<gene>
    <name evidence="2" type="primary">NCL1_22674</name>
    <name evidence="2" type="ORF">TNCT_673621</name>
</gene>
<reference evidence="2" key="1">
    <citation type="submission" date="2020-07" db="EMBL/GenBank/DDBJ databases">
        <title>Multicomponent nature underlies the extraordinary mechanical properties of spider dragline silk.</title>
        <authorList>
            <person name="Kono N."/>
            <person name="Nakamura H."/>
            <person name="Mori M."/>
            <person name="Yoshida Y."/>
            <person name="Ohtoshi R."/>
            <person name="Malay A.D."/>
            <person name="Moran D.A.P."/>
            <person name="Tomita M."/>
            <person name="Numata K."/>
            <person name="Arakawa K."/>
        </authorList>
    </citation>
    <scope>NUCLEOTIDE SEQUENCE</scope>
</reference>
<feature type="compositionally biased region" description="Pro residues" evidence="1">
    <location>
        <begin position="182"/>
        <end position="194"/>
    </location>
</feature>
<comment type="caution">
    <text evidence="2">The sequence shown here is derived from an EMBL/GenBank/DDBJ whole genome shotgun (WGS) entry which is preliminary data.</text>
</comment>
<proteinExistence type="predicted"/>
<dbReference type="EMBL" id="BMAO01021875">
    <property type="protein sequence ID" value="GFQ78029.1"/>
    <property type="molecule type" value="Genomic_DNA"/>
</dbReference>
<feature type="compositionally biased region" description="Polar residues" evidence="1">
    <location>
        <begin position="18"/>
        <end position="31"/>
    </location>
</feature>
<organism evidence="2 3">
    <name type="scientific">Trichonephila clavata</name>
    <name type="common">Joro spider</name>
    <name type="synonym">Nephila clavata</name>
    <dbReference type="NCBI Taxonomy" id="2740835"/>
    <lineage>
        <taxon>Eukaryota</taxon>
        <taxon>Metazoa</taxon>
        <taxon>Ecdysozoa</taxon>
        <taxon>Arthropoda</taxon>
        <taxon>Chelicerata</taxon>
        <taxon>Arachnida</taxon>
        <taxon>Araneae</taxon>
        <taxon>Araneomorphae</taxon>
        <taxon>Entelegynae</taxon>
        <taxon>Araneoidea</taxon>
        <taxon>Nephilidae</taxon>
        <taxon>Trichonephila</taxon>
    </lineage>
</organism>
<feature type="region of interest" description="Disordered" evidence="1">
    <location>
        <begin position="176"/>
        <end position="198"/>
    </location>
</feature>
<dbReference type="Proteomes" id="UP000887116">
    <property type="component" value="Unassembled WGS sequence"/>
</dbReference>
<evidence type="ECO:0000256" key="1">
    <source>
        <dbReference type="SAM" id="MobiDB-lite"/>
    </source>
</evidence>
<accession>A0A8X6FG78</accession>
<evidence type="ECO:0000313" key="2">
    <source>
        <dbReference type="EMBL" id="GFQ78029.1"/>
    </source>
</evidence>
<evidence type="ECO:0000313" key="3">
    <source>
        <dbReference type="Proteomes" id="UP000887116"/>
    </source>
</evidence>
<protein>
    <submittedName>
        <fullName evidence="2">Uncharacterized protein</fullName>
    </submittedName>
</protein>